<dbReference type="Gene3D" id="2.40.10.240">
    <property type="entry name" value="QueA-like"/>
    <property type="match status" value="1"/>
</dbReference>
<keyword evidence="2 5" id="KW-0808">Transferase</keyword>
<sequence>MLKITDYHYHLPSALIAQEPAKPRDHSRLFIYDTQTDKIRLARFYNLSQFLPPKSFLVFNDTKVAPARLTMHKETSGKVKLLFLVNEVVDHNTRFIRAFVDRQIKINDCLNFEKNLTITAVKQEENIFTFRLSFPYEKLKLALETAGAMPIPPYIKHSPLTSQELREKYQTVFAKKWGSAAAPTAALHFTKHVFSDLIKSGIDQYFITLQVGLGTFAPINEENISQKKLHAELVEVNCQTLKSIKLAKVQGKQLVAVGTTVVRSLESLVLQKKDRFNSHFSTELFIFPPYQFKMVDGLITNFHLPKSSLMMLVEAFLQYKKAKRHLVDLYSVAITEGFCFYSFGDAMLII</sequence>
<evidence type="ECO:0000256" key="5">
    <source>
        <dbReference type="HAMAP-Rule" id="MF_00113"/>
    </source>
</evidence>
<dbReference type="Pfam" id="PF02547">
    <property type="entry name" value="Queuosine_synth"/>
    <property type="match status" value="1"/>
</dbReference>
<keyword evidence="4 5" id="KW-0671">Queuosine biosynthesis</keyword>
<comment type="caution">
    <text evidence="6">The sequence shown here is derived from an EMBL/GenBank/DDBJ whole genome shotgun (WGS) entry which is preliminary data.</text>
</comment>
<dbReference type="EMBL" id="MGBB01000016">
    <property type="protein sequence ID" value="OGK58259.1"/>
    <property type="molecule type" value="Genomic_DNA"/>
</dbReference>
<dbReference type="UniPathway" id="UPA00392"/>
<dbReference type="GO" id="GO:0005737">
    <property type="term" value="C:cytoplasm"/>
    <property type="evidence" value="ECO:0007669"/>
    <property type="project" value="UniProtKB-SubCell"/>
</dbReference>
<dbReference type="Gene3D" id="3.40.1780.10">
    <property type="entry name" value="QueA-like"/>
    <property type="match status" value="1"/>
</dbReference>
<comment type="catalytic activity">
    <reaction evidence="5">
        <text>7-aminomethyl-7-carbaguanosine(34) in tRNA + S-adenosyl-L-methionine = epoxyqueuosine(34) in tRNA + adenine + L-methionine + 2 H(+)</text>
        <dbReference type="Rhea" id="RHEA:32155"/>
        <dbReference type="Rhea" id="RHEA-COMP:10342"/>
        <dbReference type="Rhea" id="RHEA-COMP:18582"/>
        <dbReference type="ChEBI" id="CHEBI:15378"/>
        <dbReference type="ChEBI" id="CHEBI:16708"/>
        <dbReference type="ChEBI" id="CHEBI:57844"/>
        <dbReference type="ChEBI" id="CHEBI:59789"/>
        <dbReference type="ChEBI" id="CHEBI:82833"/>
        <dbReference type="ChEBI" id="CHEBI:194443"/>
        <dbReference type="EC" id="2.4.99.17"/>
    </reaction>
</comment>
<dbReference type="GO" id="GO:0008616">
    <property type="term" value="P:tRNA queuosine(34) biosynthetic process"/>
    <property type="evidence" value="ECO:0007669"/>
    <property type="project" value="UniProtKB-UniRule"/>
</dbReference>
<comment type="function">
    <text evidence="5">Transfers and isomerizes the ribose moiety from AdoMet to the 7-aminomethyl group of 7-deazaguanine (preQ1-tRNA) to give epoxyqueuosine (oQ-tRNA).</text>
</comment>
<dbReference type="HAMAP" id="MF_00113">
    <property type="entry name" value="QueA"/>
    <property type="match status" value="1"/>
</dbReference>
<dbReference type="InterPro" id="IPR036100">
    <property type="entry name" value="QueA_sf"/>
</dbReference>
<organism evidence="6 7">
    <name type="scientific">Candidatus Roizmanbacteria bacterium RIFCSPLOWO2_02_FULL_41_9</name>
    <dbReference type="NCBI Taxonomy" id="1802077"/>
    <lineage>
        <taxon>Bacteria</taxon>
        <taxon>Candidatus Roizmaniibacteriota</taxon>
    </lineage>
</organism>
<dbReference type="EC" id="2.4.99.17" evidence="5"/>
<evidence type="ECO:0000256" key="2">
    <source>
        <dbReference type="ARBA" id="ARBA00022679"/>
    </source>
</evidence>
<accession>A0A1F7JRL3</accession>
<comment type="similarity">
    <text evidence="5">Belongs to the QueA family.</text>
</comment>
<dbReference type="PANTHER" id="PTHR30307">
    <property type="entry name" value="S-ADENOSYLMETHIONINE:TRNA RIBOSYLTRANSFERASE-ISOMERASE"/>
    <property type="match status" value="1"/>
</dbReference>
<proteinExistence type="inferred from homology"/>
<keyword evidence="6" id="KW-0413">Isomerase</keyword>
<comment type="subunit">
    <text evidence="5">Monomer.</text>
</comment>
<dbReference type="InterPro" id="IPR003699">
    <property type="entry name" value="QueA"/>
</dbReference>
<comment type="subcellular location">
    <subcellularLocation>
        <location evidence="5">Cytoplasm</location>
    </subcellularLocation>
</comment>
<reference evidence="6 7" key="1">
    <citation type="journal article" date="2016" name="Nat. Commun.">
        <title>Thousands of microbial genomes shed light on interconnected biogeochemical processes in an aquifer system.</title>
        <authorList>
            <person name="Anantharaman K."/>
            <person name="Brown C.T."/>
            <person name="Hug L.A."/>
            <person name="Sharon I."/>
            <person name="Castelle C.J."/>
            <person name="Probst A.J."/>
            <person name="Thomas B.C."/>
            <person name="Singh A."/>
            <person name="Wilkins M.J."/>
            <person name="Karaoz U."/>
            <person name="Brodie E.L."/>
            <person name="Williams K.H."/>
            <person name="Hubbard S.S."/>
            <person name="Banfield J.F."/>
        </authorList>
    </citation>
    <scope>NUCLEOTIDE SEQUENCE [LARGE SCALE GENOMIC DNA]</scope>
</reference>
<protein>
    <recommendedName>
        <fullName evidence="5">S-adenosylmethionine:tRNA ribosyltransferase-isomerase</fullName>
        <ecNumber evidence="5">2.4.99.17</ecNumber>
    </recommendedName>
    <alternativeName>
        <fullName evidence="5">Queuosine biosynthesis protein QueA</fullName>
    </alternativeName>
</protein>
<name>A0A1F7JRL3_9BACT</name>
<dbReference type="InterPro" id="IPR042119">
    <property type="entry name" value="QueA_dom2"/>
</dbReference>
<evidence type="ECO:0000256" key="1">
    <source>
        <dbReference type="ARBA" id="ARBA00022490"/>
    </source>
</evidence>
<evidence type="ECO:0000256" key="3">
    <source>
        <dbReference type="ARBA" id="ARBA00022691"/>
    </source>
</evidence>
<comment type="pathway">
    <text evidence="5">tRNA modification; tRNA-queuosine biosynthesis.</text>
</comment>
<dbReference type="Proteomes" id="UP000178039">
    <property type="component" value="Unassembled WGS sequence"/>
</dbReference>
<keyword evidence="3 5" id="KW-0949">S-adenosyl-L-methionine</keyword>
<keyword evidence="1 5" id="KW-0963">Cytoplasm</keyword>
<dbReference type="SUPFAM" id="SSF111337">
    <property type="entry name" value="QueA-like"/>
    <property type="match status" value="1"/>
</dbReference>
<evidence type="ECO:0000313" key="6">
    <source>
        <dbReference type="EMBL" id="OGK58259.1"/>
    </source>
</evidence>
<dbReference type="AlphaFoldDB" id="A0A1F7JRL3"/>
<evidence type="ECO:0000256" key="4">
    <source>
        <dbReference type="ARBA" id="ARBA00022785"/>
    </source>
</evidence>
<dbReference type="NCBIfam" id="TIGR00113">
    <property type="entry name" value="queA"/>
    <property type="match status" value="1"/>
</dbReference>
<dbReference type="InterPro" id="IPR042118">
    <property type="entry name" value="QueA_dom1"/>
</dbReference>
<dbReference type="PANTHER" id="PTHR30307:SF0">
    <property type="entry name" value="S-ADENOSYLMETHIONINE:TRNA RIBOSYLTRANSFERASE-ISOMERASE"/>
    <property type="match status" value="1"/>
</dbReference>
<gene>
    <name evidence="5" type="primary">queA</name>
    <name evidence="6" type="ORF">A3H86_03445</name>
</gene>
<dbReference type="NCBIfam" id="NF001140">
    <property type="entry name" value="PRK00147.1"/>
    <property type="match status" value="1"/>
</dbReference>
<dbReference type="GO" id="GO:0051075">
    <property type="term" value="F:S-adenosylmethionine:tRNA ribosyltransferase-isomerase activity"/>
    <property type="evidence" value="ECO:0007669"/>
    <property type="project" value="UniProtKB-EC"/>
</dbReference>
<evidence type="ECO:0000313" key="7">
    <source>
        <dbReference type="Proteomes" id="UP000178039"/>
    </source>
</evidence>